<dbReference type="RefSeq" id="WP_011746038.1">
    <property type="nucleotide sequence ID" value="NC_008639.1"/>
</dbReference>
<dbReference type="EMBL" id="CP000492">
    <property type="protein sequence ID" value="ABL66246.1"/>
    <property type="molecule type" value="Genomic_DNA"/>
</dbReference>
<dbReference type="STRING" id="290317.Cpha266_2254"/>
<organism evidence="1 2">
    <name type="scientific">Chlorobium phaeobacteroides (strain DSM 266 / SMG 266 / 2430)</name>
    <dbReference type="NCBI Taxonomy" id="290317"/>
    <lineage>
        <taxon>Bacteria</taxon>
        <taxon>Pseudomonadati</taxon>
        <taxon>Chlorobiota</taxon>
        <taxon>Chlorobiia</taxon>
        <taxon>Chlorobiales</taxon>
        <taxon>Chlorobiaceae</taxon>
        <taxon>Chlorobium/Pelodictyon group</taxon>
        <taxon>Chlorobium</taxon>
    </lineage>
</organism>
<evidence type="ECO:0000313" key="2">
    <source>
        <dbReference type="Proteomes" id="UP000008701"/>
    </source>
</evidence>
<dbReference type="AlphaFoldDB" id="A1BIL9"/>
<dbReference type="OrthoDB" id="1495545at2"/>
<dbReference type="eggNOG" id="COG0775">
    <property type="taxonomic scope" value="Bacteria"/>
</dbReference>
<proteinExistence type="predicted"/>
<accession>A1BIL9</accession>
<name>A1BIL9_CHLPD</name>
<dbReference type="KEGG" id="cph:Cpha266_2254"/>
<keyword evidence="2" id="KW-1185">Reference proteome</keyword>
<reference evidence="1 2" key="1">
    <citation type="submission" date="2006-12" db="EMBL/GenBank/DDBJ databases">
        <title>Complete sequence of Chlorobium phaeobacteroides DSM 266.</title>
        <authorList>
            <consortium name="US DOE Joint Genome Institute"/>
            <person name="Copeland A."/>
            <person name="Lucas S."/>
            <person name="Lapidus A."/>
            <person name="Barry K."/>
            <person name="Detter J.C."/>
            <person name="Glavina del Rio T."/>
            <person name="Hammon N."/>
            <person name="Israni S."/>
            <person name="Pitluck S."/>
            <person name="Goltsman E."/>
            <person name="Schmutz J."/>
            <person name="Larimer F."/>
            <person name="Land M."/>
            <person name="Hauser L."/>
            <person name="Mikhailova N."/>
            <person name="Li T."/>
            <person name="Overmann J."/>
            <person name="Bryant D.A."/>
            <person name="Richardson P."/>
        </authorList>
    </citation>
    <scope>NUCLEOTIDE SEQUENCE [LARGE SCALE GENOMIC DNA]</scope>
    <source>
        <strain evidence="1 2">DSM 266</strain>
    </source>
</reference>
<evidence type="ECO:0000313" key="1">
    <source>
        <dbReference type="EMBL" id="ABL66246.1"/>
    </source>
</evidence>
<gene>
    <name evidence="1" type="ordered locus">Cpha266_2254</name>
</gene>
<dbReference type="HOGENOM" id="CLU_486358_0_0_10"/>
<protein>
    <submittedName>
        <fullName evidence="1">Uncharacterized protein</fullName>
    </submittedName>
</protein>
<dbReference type="Proteomes" id="UP000008701">
    <property type="component" value="Chromosome"/>
</dbReference>
<sequence length="560" mass="65494">MSKMKLRTETALFGENELTLIIDYLSSYIDNTDRQYITKLKLEKLLVLFIKIGLDKKYLRSVNSLYTYDFQLAKYSSLIGTKYYLFGSIPSITKIDSVNDNPNLSSFSESLSKYLEEKNILQKHRNGYQLNSAVKSKTKSLLASNSQILGFIFSEILEKKKLINDNDLVVLTSCVGYEENISSLYSELLIFRKQFDVTNLLLEKNYRTTKYFTAINSGWYKFINYINGRAEKVITYVSDQLDGLLIHIWNEIWENLFHSFEHIDIYQKRHLVKYGLIITELNILIRVFYHDKEGCRIEEEIKSLLDILPLLKATEDIEINSLVKSFENGISETIRSKDKDVIIEKLLKIKNNIPINGIELPVSKLKLDKSNYLKRKPKKQKEINILIASPSDLVKERDEILNKLERKYRKDGHEQRTKKRIIVHGWEDVSSQVGNPQKTINRKLLHKNIDIVVAIFKHRLGTPIYDETNKLLFESGTVEEILYTLNDNAPLGMLYFYHEAPKLSLDNNQIDNIIQEWNRLKNFKSSIGDKIMYRTFKNTFTLLEILTTDLSNNIYDYFEK</sequence>